<reference evidence="1 2" key="2">
    <citation type="journal article" date="2022" name="Mol. Ecol. Resour.">
        <title>The genomes of chicory, endive, great burdock and yacon provide insights into Asteraceae paleo-polyploidization history and plant inulin production.</title>
        <authorList>
            <person name="Fan W."/>
            <person name="Wang S."/>
            <person name="Wang H."/>
            <person name="Wang A."/>
            <person name="Jiang F."/>
            <person name="Liu H."/>
            <person name="Zhao H."/>
            <person name="Xu D."/>
            <person name="Zhang Y."/>
        </authorList>
    </citation>
    <scope>NUCLEOTIDE SEQUENCE [LARGE SCALE GENOMIC DNA]</scope>
    <source>
        <strain evidence="2">cv. Niubang</strain>
    </source>
</reference>
<sequence length="2752" mass="314203">MKERHDLNIQQPFPEEVTPTKDKKKETECVSVEAKSAKRVKTIASKRQLKRPRVEEAEKEAEPSVTPPTEPVQSSEQSKEQSAEHMGLYMTIVKPVQAVPISMKAPEIIFWDILRDNGKDFFRLKRNGDTFEVYSTWGRVIRSCSRADIEEMYKVGMRLYESVLKGTKENLLKIAMEYLCMMFDPERVAYRIKDHNHEFIFKKIDKWILFENCGVYMITIDNCYREYYLVDKIYEHSKKKLEGMLKAILLILLSITTASRINTASQKFDPDIPLHEVYETLRHNEEDVEEKRAEKKKAEKVPDPIALVVGEKKKEKKEKIEKKKKKKKVLTSSESESETDGDDGESLKQAKLLLTRAFQKKFYKKSGSNSQRYSSSSSKNHEHRERVEGSRYEENRYVEKKPDERKKFVNDYTVAEKPASDPVKCYNCGKIGHFAKDCRKPKVQNSQYYQNKLLLAKQQEAGIALITEDEFWLDHSEGEDEEKEETAHLCLMGKEVKYDESDDETSDEVLNLTQKYFITKMEAMVVELQDLQNKLKREKERVAKRNKKIFELNSSVIGNKDLIDSLRKSASDSKSQVDCFEKKISDFEVKVSKYEFEKRESAITVHKLQFENKLLNKKVNGLEAKLYAREEVEAKETENRKNVKKMQLPFNYEKLNDSYLSETPKVLSNDYFASYSVSEMKAKPAVAKVYVPPLILESRIVELENVLSDEKLLVDIQQSVFSTVLKNTVFQSISTKCSKVSEASQTWSNNFDDLFESANDFLNSDDGCIDEIDMFDFNATLPDHSTCILNKRVLSNGFNIGESSAKVGESVSVTADYYTQDIKKKRLKARTEWRPKRKDDEITESVSDNSCTRSDSSDSDVVEPIESETSTMENLTESSSTLVSKVPMLKPSEFDMWKIRIRQYILLTDYSMWDIIENGPSEAGRIGPDGKRPLPKTDGERKIRQTEMKALSTLLLAIPNEYQHQFCNCTDAQILWNSLEKRFAGTKSIKRNQRDVLKQQYENFTSSKNESMTQTFDRFNKLIGELATVGVKMDQDDINRKFLRSLGDEWTMYTVSYRQSDNLEEKELDDLYNDLRVFETEVEIKKKPTGYVHNSALLSAANDTAAIPEAVSTAGGASSEKGSETIFEAFLSSHSNTSLINDDLDQLHPDDLEEMDIKWQMAMLSMRVKKFIKRTGRNNFSQRREDGAGFDKTKVDCYKCHMKGHFARECRSAVSNNNHQQAQNGGYTQNKNPAQALVSQQGMGFDWSDQAEEAIQNQALMAEVSDLPSEVISNLCTKTCIDTVKRYRDQNQSMCDDLKRLEKDRRDYVLIVERFEEQIKGFQANELQHSYDTNYWKWEKNELETKLSKSLEESDKLKEELSKVKLDIEKFSYASKAMDSLLKAQIHDKMKPGIGYNSTPPPYNNNYISPTSDLLETKENKDLSEKAFKIDPLDEVLIKDITEKEASKKRDNKIGKEIHGENNIITNEGCGKDWIKSKEIEKTKGKDNKVHYKQTTVVNPASGKQCDCHKAKSLNSGLKRGNQRNWNNQWAQKQGVDLNKINRPKPCFICGKLNHLAKSCFFNPINQQMNFQRCKQKSVDYRKAGKKHVEKKGPIKKRIFKESIKMWVPKSTKTVSTADRVSAAGSITAATCVSTAKNINAANTVSISSKVNTANTVTAANTVTTADKISTAKAVNTSKTSTVFSTNVSKPIIGNQQLKGKSIWHVDSGCSRHMTGNMSCLQDFKHINGGHVAFGDNLTGGKISGKGNVTKGFKVVDESMILLRTPRKDNVYCLDMENVKSDSSLNCLVSKASIDESSLWHRRMCHMNYKTINKLVKNNLVRGLPSKVFSCDDHCVACLKGKQHKTSHKTKEINSISSCLQLLHMDLFGPTNVMSIGKKSYCLVIIDDYSRFTWVYFLRTKDETSGLIKSFILRIENQTNQKVKVIRSDNGTEFKNFDLNTFCEEKGIERQYSAPRTPQQNGVAERRNRTLIEAARSLLADSKLPITFWAEAVNTACYVQNRVLVVKPKNKTPYELLNKRKPFIGFFKPFGCPCTILNTKTHLGKFDSKVDDGFLVGYSSQSKAYRVFNSSSRIIEESDNVKCNENTPNPIGTGPQWLFDIDSLTNSFGFSSHDHAGSGGEGSGTTQVQESVSKSVIFPTPTVNSFEDCEIEQSTGPRQSRDEESQEDKESEVAAENTSVELNDSNLEADINEEPSHNTRVQKNHPPQLVIGDISSPMMTRHQSRLQEMQDQQHTVLACFLSQLEPKKAHDAMKESSWIEAMQEELLQFKLQDVWDLVDLPKGHRAIGTKWIFRNKRDERGIVIRNKARLVAQGYTQEEGIDYEEVFAPVARIEAIRLFLAYASYMNFKVYQMDVKSAFLYGSIEEEVYVCQPPGFENPSYPDRVYKLKKDLYGLHQAPRAWYDTLSSYLLDNGFERGVIDKTLFIKRKKKDILLVQIYVDDIIFGSTKDIMCKEFEDLMHQRFKMSSMGELTIFLGLQVQQKSDGIFICQSKYVQDILTKFGFSDSKPASTPMETHKQITADLEGEDMDVHHYRSMIGSLMYLTASRPDIMFPVCVCARFQVRPKQSHFQAVKRIFRYLQGQPRLGLWYPHDSPFDLIAYSDSDLGGANLDRKSTSGGCQFLGARLVSWQCNKQTTVSTSTTEAEYIVAASCCAQVLWIQNQMLDYGVTFLHTPIFIDNSSAISIVNNPVKHSKTKHIEIRYHFIRDCNEKKLVQVVKVHTDNQFADLFTKAFDVGRFTFLVTSVGMIDSE</sequence>
<keyword evidence="2" id="KW-1185">Reference proteome</keyword>
<evidence type="ECO:0000313" key="1">
    <source>
        <dbReference type="EMBL" id="KAI3770561.1"/>
    </source>
</evidence>
<gene>
    <name evidence="1" type="ORF">L6452_01698</name>
</gene>
<accession>A0ACB9FIN9</accession>
<reference evidence="2" key="1">
    <citation type="journal article" date="2022" name="Mol. Ecol. Resour.">
        <title>The genomes of chicory, endive, great burdock and yacon provide insights into Asteraceae palaeo-polyploidization history and plant inulin production.</title>
        <authorList>
            <person name="Fan W."/>
            <person name="Wang S."/>
            <person name="Wang H."/>
            <person name="Wang A."/>
            <person name="Jiang F."/>
            <person name="Liu H."/>
            <person name="Zhao H."/>
            <person name="Xu D."/>
            <person name="Zhang Y."/>
        </authorList>
    </citation>
    <scope>NUCLEOTIDE SEQUENCE [LARGE SCALE GENOMIC DNA]</scope>
    <source>
        <strain evidence="2">cv. Niubang</strain>
    </source>
</reference>
<evidence type="ECO:0000313" key="2">
    <source>
        <dbReference type="Proteomes" id="UP001055879"/>
    </source>
</evidence>
<organism evidence="1 2">
    <name type="scientific">Arctium lappa</name>
    <name type="common">Greater burdock</name>
    <name type="synonym">Lappa major</name>
    <dbReference type="NCBI Taxonomy" id="4217"/>
    <lineage>
        <taxon>Eukaryota</taxon>
        <taxon>Viridiplantae</taxon>
        <taxon>Streptophyta</taxon>
        <taxon>Embryophyta</taxon>
        <taxon>Tracheophyta</taxon>
        <taxon>Spermatophyta</taxon>
        <taxon>Magnoliopsida</taxon>
        <taxon>eudicotyledons</taxon>
        <taxon>Gunneridae</taxon>
        <taxon>Pentapetalae</taxon>
        <taxon>asterids</taxon>
        <taxon>campanulids</taxon>
        <taxon>Asterales</taxon>
        <taxon>Asteraceae</taxon>
        <taxon>Carduoideae</taxon>
        <taxon>Cardueae</taxon>
        <taxon>Arctiinae</taxon>
        <taxon>Arctium</taxon>
    </lineage>
</organism>
<proteinExistence type="predicted"/>
<dbReference type="Proteomes" id="UP001055879">
    <property type="component" value="Linkage Group LG01"/>
</dbReference>
<protein>
    <submittedName>
        <fullName evidence="1">Uncharacterized protein</fullName>
    </submittedName>
</protein>
<comment type="caution">
    <text evidence="1">The sequence shown here is derived from an EMBL/GenBank/DDBJ whole genome shotgun (WGS) entry which is preliminary data.</text>
</comment>
<name>A0ACB9FIN9_ARCLA</name>
<dbReference type="EMBL" id="CM042047">
    <property type="protein sequence ID" value="KAI3770561.1"/>
    <property type="molecule type" value="Genomic_DNA"/>
</dbReference>